<accession>A0A5D0MJS9</accession>
<organism evidence="1 2">
    <name type="scientific">Flexistipes sinusarabici</name>
    <dbReference type="NCBI Taxonomy" id="2352"/>
    <lineage>
        <taxon>Bacteria</taxon>
        <taxon>Pseudomonadati</taxon>
        <taxon>Deferribacterota</taxon>
        <taxon>Deferribacteres</taxon>
        <taxon>Deferribacterales</taxon>
        <taxon>Flexistipitaceae</taxon>
        <taxon>Flexistipes</taxon>
    </lineage>
</organism>
<dbReference type="AlphaFoldDB" id="A0A5D0MJS9"/>
<sequence>MYSGILLLFKHKLAEMSPPVSDEVLIKQTVLPEVDEDGAIAWTGKGKKTVDVQKIRERFESLDIEVDWNRIEAIQKYRNNIEHYYSEVTTEAVKKLISDCFIVISRFVCVTLEADPKSLFGDEEWTVLVSLNEAYQREKEECVNAIRKIDWKSDALQTGLEEMICASCGSGLIIPNDEYPNCFDASFICRICDQELDYSDVVEGAIEQYEANRSYRHYKDGGGPILGTCPCCWSETLYLGRRILPSMWGKWPLCLPTMWE</sequence>
<evidence type="ECO:0000313" key="2">
    <source>
        <dbReference type="Proteomes" id="UP000323337"/>
    </source>
</evidence>
<protein>
    <submittedName>
        <fullName evidence="1">Uncharacterized protein</fullName>
    </submittedName>
</protein>
<dbReference type="Proteomes" id="UP000323337">
    <property type="component" value="Unassembled WGS sequence"/>
</dbReference>
<proteinExistence type="predicted"/>
<name>A0A5D0MJS9_FLESI</name>
<reference evidence="1 2" key="1">
    <citation type="submission" date="2019-08" db="EMBL/GenBank/DDBJ databases">
        <title>Genomic characterization of a novel candidate phylum (ARYD3) from a high temperature, high salinity tertiary oil reservoir in north central Oklahoma, USA.</title>
        <authorList>
            <person name="Youssef N.H."/>
            <person name="Yadav A."/>
            <person name="Elshahed M.S."/>
        </authorList>
    </citation>
    <scope>NUCLEOTIDE SEQUENCE [LARGE SCALE GENOMIC DNA]</scope>
    <source>
        <strain evidence="1">ARYD1</strain>
    </source>
</reference>
<comment type="caution">
    <text evidence="1">The sequence shown here is derived from an EMBL/GenBank/DDBJ whole genome shotgun (WGS) entry which is preliminary data.</text>
</comment>
<dbReference type="RefSeq" id="WP_303700511.1">
    <property type="nucleotide sequence ID" value="NZ_VSIV01000084.1"/>
</dbReference>
<dbReference type="EMBL" id="VSIV01000084">
    <property type="protein sequence ID" value="TYB33937.1"/>
    <property type="molecule type" value="Genomic_DNA"/>
</dbReference>
<evidence type="ECO:0000313" key="1">
    <source>
        <dbReference type="EMBL" id="TYB33937.1"/>
    </source>
</evidence>
<gene>
    <name evidence="1" type="ORF">FXF49_03435</name>
</gene>